<keyword evidence="5" id="KW-1185">Reference proteome</keyword>
<sequence length="320" mass="36437">MSEIIMWIDAAEVSETPPSHHAIKVHHLMCMELIQFVTRVSILLPEIEAVRPGCSGTEALCRLNSEIDKAKKLHQHCSESSKLYLAFTGDTILSRCKKSRNMFEQSLNQVQNMVPVSLAAEILQLIAELRGAIFSMDPSEEEAGKVIKELLHRYVNSTDSAEEYAFEAIQVAMWKLHITSLKALSIEKRSIKEMMDRVGEGETTKRRILSIFLKLLNKHGKSIMTEQTHKEDSYPFYNQCEGRLETTFYLPKVGVRLHSLYPTQIGLVGLYWVCRCCLYLRLMYGPVVIVSGQTYERFRIQKWFAEGSDTCPILSGVLGQ</sequence>
<dbReference type="Proteomes" id="UP000824120">
    <property type="component" value="Chromosome 3"/>
</dbReference>
<dbReference type="InterPro" id="IPR003613">
    <property type="entry name" value="Ubox_domain"/>
</dbReference>
<organism evidence="4 5">
    <name type="scientific">Solanum commersonii</name>
    <name type="common">Commerson's wild potato</name>
    <name type="synonym">Commerson's nightshade</name>
    <dbReference type="NCBI Taxonomy" id="4109"/>
    <lineage>
        <taxon>Eukaryota</taxon>
        <taxon>Viridiplantae</taxon>
        <taxon>Streptophyta</taxon>
        <taxon>Embryophyta</taxon>
        <taxon>Tracheophyta</taxon>
        <taxon>Spermatophyta</taxon>
        <taxon>Magnoliopsida</taxon>
        <taxon>eudicotyledons</taxon>
        <taxon>Gunneridae</taxon>
        <taxon>Pentapetalae</taxon>
        <taxon>asterids</taxon>
        <taxon>lamiids</taxon>
        <taxon>Solanales</taxon>
        <taxon>Solanaceae</taxon>
        <taxon>Solanoideae</taxon>
        <taxon>Solaneae</taxon>
        <taxon>Solanum</taxon>
    </lineage>
</organism>
<dbReference type="OrthoDB" id="10064100at2759"/>
<dbReference type="InterPro" id="IPR013083">
    <property type="entry name" value="Znf_RING/FYVE/PHD"/>
</dbReference>
<evidence type="ECO:0000256" key="2">
    <source>
        <dbReference type="ARBA" id="ARBA00022679"/>
    </source>
</evidence>
<reference evidence="4 5" key="1">
    <citation type="submission" date="2020-09" db="EMBL/GenBank/DDBJ databases">
        <title>De no assembly of potato wild relative species, Solanum commersonii.</title>
        <authorList>
            <person name="Cho K."/>
        </authorList>
    </citation>
    <scope>NUCLEOTIDE SEQUENCE [LARGE SCALE GENOMIC DNA]</scope>
    <source>
        <strain evidence="4">LZ3.2</strain>
        <tissue evidence="4">Leaf</tissue>
    </source>
</reference>
<comment type="pathway">
    <text evidence="1">Protein modification; protein ubiquitination.</text>
</comment>
<proteinExistence type="predicted"/>
<feature type="domain" description="U-box" evidence="3">
    <location>
        <begin position="276"/>
        <end position="313"/>
    </location>
</feature>
<dbReference type="SUPFAM" id="SSF57850">
    <property type="entry name" value="RING/U-box"/>
    <property type="match status" value="1"/>
</dbReference>
<gene>
    <name evidence="4" type="ORF">H5410_014136</name>
</gene>
<dbReference type="Pfam" id="PF04564">
    <property type="entry name" value="U-box"/>
    <property type="match status" value="1"/>
</dbReference>
<dbReference type="PANTHER" id="PTHR23315">
    <property type="entry name" value="U BOX DOMAIN-CONTAINING"/>
    <property type="match status" value="1"/>
</dbReference>
<dbReference type="AlphaFoldDB" id="A0A9J5ZQ56"/>
<dbReference type="PANTHER" id="PTHR23315:SF240">
    <property type="entry name" value="U-BOX DOMAIN-CONTAINING PROTEIN 5"/>
    <property type="match status" value="1"/>
</dbReference>
<evidence type="ECO:0000313" key="4">
    <source>
        <dbReference type="EMBL" id="KAG5614312.1"/>
    </source>
</evidence>
<name>A0A9J5ZQ56_SOLCO</name>
<keyword evidence="2" id="KW-0808">Transferase</keyword>
<dbReference type="Gene3D" id="3.30.40.10">
    <property type="entry name" value="Zinc/RING finger domain, C3HC4 (zinc finger)"/>
    <property type="match status" value="1"/>
</dbReference>
<dbReference type="EMBL" id="JACXVP010000003">
    <property type="protein sequence ID" value="KAG5614312.1"/>
    <property type="molecule type" value="Genomic_DNA"/>
</dbReference>
<evidence type="ECO:0000313" key="5">
    <source>
        <dbReference type="Proteomes" id="UP000824120"/>
    </source>
</evidence>
<evidence type="ECO:0000259" key="3">
    <source>
        <dbReference type="Pfam" id="PF04564"/>
    </source>
</evidence>
<dbReference type="GO" id="GO:0016567">
    <property type="term" value="P:protein ubiquitination"/>
    <property type="evidence" value="ECO:0007669"/>
    <property type="project" value="InterPro"/>
</dbReference>
<evidence type="ECO:0000256" key="1">
    <source>
        <dbReference type="ARBA" id="ARBA00004906"/>
    </source>
</evidence>
<dbReference type="GO" id="GO:0004842">
    <property type="term" value="F:ubiquitin-protein transferase activity"/>
    <property type="evidence" value="ECO:0007669"/>
    <property type="project" value="InterPro"/>
</dbReference>
<comment type="caution">
    <text evidence="4">The sequence shown here is derived from an EMBL/GenBank/DDBJ whole genome shotgun (WGS) entry which is preliminary data.</text>
</comment>
<protein>
    <recommendedName>
        <fullName evidence="3">U-box domain-containing protein</fullName>
    </recommendedName>
</protein>
<accession>A0A9J5ZQ56</accession>